<feature type="transmembrane region" description="Helical" evidence="1">
    <location>
        <begin position="310"/>
        <end position="328"/>
    </location>
</feature>
<dbReference type="PANTHER" id="PTHR38454:SF1">
    <property type="entry name" value="INTEGRAL MEMBRANE PROTEIN"/>
    <property type="match status" value="1"/>
</dbReference>
<name>D4S0J7_9FIRM</name>
<keyword evidence="1" id="KW-0812">Transmembrane</keyword>
<feature type="transmembrane region" description="Helical" evidence="1">
    <location>
        <begin position="340"/>
        <end position="362"/>
    </location>
</feature>
<feature type="transmembrane region" description="Helical" evidence="1">
    <location>
        <begin position="398"/>
        <end position="414"/>
    </location>
</feature>
<evidence type="ECO:0000313" key="2">
    <source>
        <dbReference type="EMBL" id="EFF68345.1"/>
    </source>
</evidence>
<feature type="transmembrane region" description="Helical" evidence="1">
    <location>
        <begin position="211"/>
        <end position="231"/>
    </location>
</feature>
<feature type="transmembrane region" description="Helical" evidence="1">
    <location>
        <begin position="816"/>
        <end position="834"/>
    </location>
</feature>
<feature type="transmembrane region" description="Helical" evidence="1">
    <location>
        <begin position="147"/>
        <end position="166"/>
    </location>
</feature>
<gene>
    <name evidence="2" type="ORF">BUTYVIB_01616</name>
</gene>
<protein>
    <submittedName>
        <fullName evidence="2">Bacterial membrane protein YfhO</fullName>
    </submittedName>
</protein>
<keyword evidence="1" id="KW-1133">Transmembrane helix</keyword>
<accession>D4S0J7</accession>
<dbReference type="AlphaFoldDB" id="D4S0J7"/>
<dbReference type="InterPro" id="IPR018580">
    <property type="entry name" value="Uncharacterised_YfhO"/>
</dbReference>
<dbReference type="STRING" id="45851.BHV86_09680"/>
<evidence type="ECO:0000313" key="3">
    <source>
        <dbReference type="Proteomes" id="UP000006238"/>
    </source>
</evidence>
<reference evidence="2 3" key="1">
    <citation type="submission" date="2010-02" db="EMBL/GenBank/DDBJ databases">
        <authorList>
            <person name="Weinstock G."/>
            <person name="Sodergren E."/>
            <person name="Clifton S."/>
            <person name="Fulton L."/>
            <person name="Fulton B."/>
            <person name="Courtney L."/>
            <person name="Fronick C."/>
            <person name="Harrison M."/>
            <person name="Strong C."/>
            <person name="Farmer C."/>
            <person name="Delahaunty K."/>
            <person name="Markovic C."/>
            <person name="Hall O."/>
            <person name="Minx P."/>
            <person name="Tomlinson C."/>
            <person name="Mitreva M."/>
            <person name="Nelson J."/>
            <person name="Hou S."/>
            <person name="Wollam A."/>
            <person name="Pepin K.H."/>
            <person name="Johnson M."/>
            <person name="Bhonagiri V."/>
            <person name="Zhang X."/>
            <person name="Suruliraj S."/>
            <person name="Warren W."/>
            <person name="Chinwalla A."/>
            <person name="Mardis E.R."/>
            <person name="Wilson R.K."/>
        </authorList>
    </citation>
    <scope>NUCLEOTIDE SEQUENCE [LARGE SCALE GENOMIC DNA]</scope>
    <source>
        <strain evidence="2 3">DSM 2876</strain>
    </source>
</reference>
<feature type="transmembrane region" description="Helical" evidence="1">
    <location>
        <begin position="243"/>
        <end position="263"/>
    </location>
</feature>
<feature type="transmembrane region" description="Helical" evidence="1">
    <location>
        <begin position="374"/>
        <end position="391"/>
    </location>
</feature>
<feature type="transmembrane region" description="Helical" evidence="1">
    <location>
        <begin position="21"/>
        <end position="44"/>
    </location>
</feature>
<keyword evidence="1" id="KW-0472">Membrane</keyword>
<dbReference type="EMBL" id="ABWN01000030">
    <property type="protein sequence ID" value="EFF68345.1"/>
    <property type="molecule type" value="Genomic_DNA"/>
</dbReference>
<dbReference type="Proteomes" id="UP000006238">
    <property type="component" value="Unassembled WGS sequence"/>
</dbReference>
<dbReference type="PANTHER" id="PTHR38454">
    <property type="entry name" value="INTEGRAL MEMBRANE PROTEIN-RELATED"/>
    <property type="match status" value="1"/>
</dbReference>
<dbReference type="RefSeq" id="WP_005603315.1">
    <property type="nucleotide sequence ID" value="NZ_GG663524.1"/>
</dbReference>
<feature type="transmembrane region" description="Helical" evidence="1">
    <location>
        <begin position="451"/>
        <end position="468"/>
    </location>
</feature>
<feature type="transmembrane region" description="Helical" evidence="1">
    <location>
        <begin position="426"/>
        <end position="444"/>
    </location>
</feature>
<sequence length="873" mass="99342">MTDEKKAIRKNLSREAIYEITHCRAVYIMAFIVPLIIMLAIYIMRGIYPFGDSVYLRSDMYHQYAPFFSNLWDKIRNGGSLQYSWDIGMGSNFLALYGYYLSSPINWFIALFPKKNLLEIMDYIIMIKIALSSFTFTYYLCKHRGKISITAAIFGLFYGLSGFTTAYSWNIMWLDSVVLLPLIVLGLERLVKEHKGLLYTITLGLAILSNYYIAIMICLSMVIYFFVLIISENLGNKKNYMKSIFCFIGYSLLAGGVASVLLLPEMAALQYTASSDFSFPKVMTRYFSFFAMFKRHLINVDVHLGLEHHPNIYCGVASFVLVPLFVMSKKISKKEKITKMIALFIFLTAFNMNIPNFIWHGFHFPNSLPCRQSFIYIFLILEICYEAAVNIRDYSEKQLAGSMWGVLLFLMYIGNSLGDKDIDFRSIYLSGIFIVIYVLFFFFIKKWKQYTSYFLVAIFAVAIVEVTMNTEKTGYGTTVRSAYLKDYDGVSTVINDVEKNDTSFYRIHKYKGYRSKNDATWNNFHSTSTFSSTAYAGLTSFYGSLGLEHSTNAYALNGATPLIYSILNVKYLLTNEHMPDNDIFTYYSGNDGEFLYKNEYALPLAYMVPGDIDENLLYTVETNPFNVQNNFIYHATGIDNVMTPISYDENGTKVTITPDKNMFVYVYVQNKNIETIYGYINSDSYNFTGVNHGRTLDIGYVEAGSTISLTPSDSEKGSLRPLVYAVDEDKFKEAMTKLSAGGLNVTSYSDTRITGTITADKSGLMFTSIPYDKSWTVYVDGTPVSTQKVGDAFLAVELSAGTHTIEMKFTAGNYKAGLVISIISFIIIGSLVFFRIKFKTEITEENAIETMIYKINSKNKKTDKKQESEETEQ</sequence>
<proteinExistence type="predicted"/>
<dbReference type="eggNOG" id="COG4485">
    <property type="taxonomic scope" value="Bacteria"/>
</dbReference>
<keyword evidence="3" id="KW-1185">Reference proteome</keyword>
<feature type="transmembrane region" description="Helical" evidence="1">
    <location>
        <begin position="123"/>
        <end position="141"/>
    </location>
</feature>
<dbReference type="HOGENOM" id="CLU_008413_3_0_9"/>
<evidence type="ECO:0000256" key="1">
    <source>
        <dbReference type="SAM" id="Phobius"/>
    </source>
</evidence>
<comment type="caution">
    <text evidence="2">The sequence shown here is derived from an EMBL/GenBank/DDBJ whole genome shotgun (WGS) entry which is preliminary data.</text>
</comment>
<dbReference type="Pfam" id="PF09586">
    <property type="entry name" value="YfhO"/>
    <property type="match status" value="1"/>
</dbReference>
<organism evidence="2 3">
    <name type="scientific">Eshraghiella crossota DSM 2876</name>
    <dbReference type="NCBI Taxonomy" id="511680"/>
    <lineage>
        <taxon>Bacteria</taxon>
        <taxon>Bacillati</taxon>
        <taxon>Bacillota</taxon>
        <taxon>Clostridia</taxon>
        <taxon>Lachnospirales</taxon>
        <taxon>Lachnospiraceae</taxon>
        <taxon>Eshraghiella</taxon>
    </lineage>
</organism>
<dbReference type="GeneID" id="98918158"/>